<comment type="caution">
    <text evidence="1">The sequence shown here is derived from an EMBL/GenBank/DDBJ whole genome shotgun (WGS) entry which is preliminary data.</text>
</comment>
<dbReference type="CDD" id="cd00085">
    <property type="entry name" value="HNHc"/>
    <property type="match status" value="1"/>
</dbReference>
<evidence type="ECO:0008006" key="3">
    <source>
        <dbReference type="Google" id="ProtNLM"/>
    </source>
</evidence>
<protein>
    <recommendedName>
        <fullName evidence="3">HNH endonuclease</fullName>
    </recommendedName>
</protein>
<evidence type="ECO:0000313" key="2">
    <source>
        <dbReference type="Proteomes" id="UP000256530"/>
    </source>
</evidence>
<dbReference type="Proteomes" id="UP000256530">
    <property type="component" value="Unassembled WGS sequence"/>
</dbReference>
<gene>
    <name evidence="1" type="ORF">DET55_114116</name>
</gene>
<dbReference type="EMBL" id="QTTY01000014">
    <property type="protein sequence ID" value="REF33283.1"/>
    <property type="molecule type" value="Genomic_DNA"/>
</dbReference>
<dbReference type="AlphaFoldDB" id="A0A3D9UXI4"/>
<reference evidence="1 2" key="1">
    <citation type="submission" date="2018-08" db="EMBL/GenBank/DDBJ databases">
        <title>Freshwater and sediment microbial communities from various areas in North America, analyzing microbe dynamics in response to fracking.</title>
        <authorList>
            <person name="Lamendella R."/>
        </authorList>
    </citation>
    <scope>NUCLEOTIDE SEQUENCE [LARGE SCALE GENOMIC DNA]</scope>
    <source>
        <strain evidence="1 2">DB-1</strain>
    </source>
</reference>
<evidence type="ECO:0000313" key="1">
    <source>
        <dbReference type="EMBL" id="REF33283.1"/>
    </source>
</evidence>
<name>A0A3D9UXI4_BACMY</name>
<proteinExistence type="predicted"/>
<sequence>MFPELRDSRNPSKWKVQQVEKALNNLLDEDERNIVERKFLTNERVCPYCDWYEIEIAGVSIDHFLPKSKFPLFSIYPKNLVMSCPTCNDRIKRHYIKLSIFHPYYDEVANYFKLLEIYIVISWSILEFIFGI</sequence>
<accession>A0A3D9UXI4</accession>
<organism evidence="1 2">
    <name type="scientific">Bacillus mycoides</name>
    <dbReference type="NCBI Taxonomy" id="1405"/>
    <lineage>
        <taxon>Bacteria</taxon>
        <taxon>Bacillati</taxon>
        <taxon>Bacillota</taxon>
        <taxon>Bacilli</taxon>
        <taxon>Bacillales</taxon>
        <taxon>Bacillaceae</taxon>
        <taxon>Bacillus</taxon>
        <taxon>Bacillus cereus group</taxon>
    </lineage>
</organism>
<dbReference type="Gene3D" id="1.10.30.50">
    <property type="match status" value="1"/>
</dbReference>
<dbReference type="InterPro" id="IPR003615">
    <property type="entry name" value="HNH_nuc"/>
</dbReference>